<evidence type="ECO:0000313" key="2">
    <source>
        <dbReference type="EMBL" id="VXC33029.1"/>
    </source>
</evidence>
<evidence type="ECO:0000313" key="3">
    <source>
        <dbReference type="Proteomes" id="UP000433737"/>
    </source>
</evidence>
<dbReference type="SUPFAM" id="SSF89447">
    <property type="entry name" value="AbrB/MazE/MraZ-like"/>
    <property type="match status" value="1"/>
</dbReference>
<evidence type="ECO:0000259" key="1">
    <source>
        <dbReference type="SMART" id="SM00966"/>
    </source>
</evidence>
<feature type="domain" description="SpoVT-AbrB" evidence="1">
    <location>
        <begin position="16"/>
        <end position="62"/>
    </location>
</feature>
<reference evidence="2 3" key="1">
    <citation type="submission" date="2019-10" db="EMBL/GenBank/DDBJ databases">
        <authorList>
            <person name="Karimi E."/>
        </authorList>
    </citation>
    <scope>NUCLEOTIDE SEQUENCE [LARGE SCALE GENOMIC DNA]</scope>
    <source>
        <strain evidence="2">Pantoea sp. 111</strain>
    </source>
</reference>
<dbReference type="GO" id="GO:0001558">
    <property type="term" value="P:regulation of cell growth"/>
    <property type="evidence" value="ECO:0007669"/>
    <property type="project" value="InterPro"/>
</dbReference>
<comment type="caution">
    <text evidence="2">The sequence shown here is derived from an EMBL/GenBank/DDBJ whole genome shotgun (WGS) entry which is preliminary data.</text>
</comment>
<dbReference type="InterPro" id="IPR031848">
    <property type="entry name" value="PrlF_antitoxin"/>
</dbReference>
<dbReference type="GO" id="GO:0003700">
    <property type="term" value="F:DNA-binding transcription factor activity"/>
    <property type="evidence" value="ECO:0007669"/>
    <property type="project" value="InterPro"/>
</dbReference>
<dbReference type="AlphaFoldDB" id="A0AAX3JA29"/>
<organism evidence="2 3">
    <name type="scientific">Pantoea brenneri</name>
    <dbReference type="NCBI Taxonomy" id="472694"/>
    <lineage>
        <taxon>Bacteria</taxon>
        <taxon>Pseudomonadati</taxon>
        <taxon>Pseudomonadota</taxon>
        <taxon>Gammaproteobacteria</taxon>
        <taxon>Enterobacterales</taxon>
        <taxon>Erwiniaceae</taxon>
        <taxon>Pantoea</taxon>
    </lineage>
</organism>
<dbReference type="SMART" id="SM00966">
    <property type="entry name" value="SpoVT_AbrB"/>
    <property type="match status" value="1"/>
</dbReference>
<dbReference type="GO" id="GO:0097351">
    <property type="term" value="F:toxin sequestering activity"/>
    <property type="evidence" value="ECO:0007669"/>
    <property type="project" value="InterPro"/>
</dbReference>
<dbReference type="InterPro" id="IPR037914">
    <property type="entry name" value="SpoVT-AbrB_sf"/>
</dbReference>
<protein>
    <submittedName>
        <fullName evidence="2">Regulator</fullName>
    </submittedName>
</protein>
<dbReference type="EMBL" id="CABWMH010000029">
    <property type="protein sequence ID" value="VXC33029.1"/>
    <property type="molecule type" value="Genomic_DNA"/>
</dbReference>
<dbReference type="Gene3D" id="2.10.260.10">
    <property type="match status" value="1"/>
</dbReference>
<dbReference type="GO" id="GO:0003677">
    <property type="term" value="F:DNA binding"/>
    <property type="evidence" value="ECO:0007669"/>
    <property type="project" value="InterPro"/>
</dbReference>
<dbReference type="InterPro" id="IPR007159">
    <property type="entry name" value="SpoVT-AbrB_dom"/>
</dbReference>
<gene>
    <name evidence="2" type="primary">sohA</name>
    <name evidence="2" type="ORF">PANT111_350011</name>
</gene>
<dbReference type="Proteomes" id="UP000433737">
    <property type="component" value="Unassembled WGS sequence"/>
</dbReference>
<dbReference type="NCBIfam" id="NF007429">
    <property type="entry name" value="PRK09974.1"/>
    <property type="match status" value="1"/>
</dbReference>
<sequence>MMGNLTQADVSLRASSRLTARSQTTIPAAVRDAMNLQPGENIEYAVLPGGKVLISRQETVSDDDPVMASFLSFLADDMRQHPEKIKTLDAALVTRIASLTAGMDVNLDAPLTDDE</sequence>
<dbReference type="GeneID" id="57346001"/>
<dbReference type="Pfam" id="PF15937">
    <property type="entry name" value="PrlF_antitoxin"/>
    <property type="match status" value="1"/>
</dbReference>
<accession>A0AAX3JA29</accession>
<dbReference type="RefSeq" id="WP_371316239.1">
    <property type="nucleotide sequence ID" value="NZ_CAUQFK010000011.1"/>
</dbReference>
<proteinExistence type="predicted"/>
<name>A0AAX3JA29_9GAMM</name>